<reference evidence="3 4" key="1">
    <citation type="submission" date="2018-03" db="EMBL/GenBank/DDBJ databases">
        <title>Comparative genomics illustrates the genes involved in a hyperalkaliphilic mechanisms of Serpentinomonas isolated from highly-alkaline calcium-rich serpentinized springs.</title>
        <authorList>
            <person name="Suzuki S."/>
            <person name="Ishii S."/>
            <person name="Walworth N."/>
            <person name="Bird L."/>
            <person name="Kuenen J.G."/>
            <person name="Nealson K.H."/>
        </authorList>
    </citation>
    <scope>NUCLEOTIDE SEQUENCE [LARGE SCALE GENOMIC DNA]</scope>
    <source>
        <strain evidence="3 4">83</strain>
    </source>
</reference>
<evidence type="ECO:0000313" key="3">
    <source>
        <dbReference type="EMBL" id="PRD67503.1"/>
    </source>
</evidence>
<dbReference type="RefSeq" id="WP_105730939.1">
    <property type="nucleotide sequence ID" value="NZ_PVLR01000057.1"/>
</dbReference>
<accession>A0A2S9KAM4</accession>
<evidence type="ECO:0000313" key="2">
    <source>
        <dbReference type="EMBL" id="MYZ50871.1"/>
    </source>
</evidence>
<gene>
    <name evidence="3" type="ORF">C6P61_16090</name>
    <name evidence="2" type="ORF">F5985_01635</name>
</gene>
<dbReference type="Pfam" id="PF06527">
    <property type="entry name" value="TniQ"/>
    <property type="match status" value="1"/>
</dbReference>
<name>A0A2S9KAM4_9BURK</name>
<evidence type="ECO:0000313" key="5">
    <source>
        <dbReference type="Proteomes" id="UP000481947"/>
    </source>
</evidence>
<dbReference type="EMBL" id="PVLR01000057">
    <property type="protein sequence ID" value="PRD67503.1"/>
    <property type="molecule type" value="Genomic_DNA"/>
</dbReference>
<evidence type="ECO:0000313" key="4">
    <source>
        <dbReference type="Proteomes" id="UP000238326"/>
    </source>
</evidence>
<protein>
    <recommendedName>
        <fullName evidence="1">TniQ domain-containing protein</fullName>
    </recommendedName>
</protein>
<feature type="domain" description="TniQ" evidence="1">
    <location>
        <begin position="3"/>
        <end position="153"/>
    </location>
</feature>
<dbReference type="Proteomes" id="UP000481947">
    <property type="component" value="Unassembled WGS sequence"/>
</dbReference>
<dbReference type="AlphaFoldDB" id="A0A2S9KAM4"/>
<dbReference type="EMBL" id="VYSB01000001">
    <property type="protein sequence ID" value="MYZ50871.1"/>
    <property type="molecule type" value="Genomic_DNA"/>
</dbReference>
<organism evidence="3 4">
    <name type="scientific">Malikia spinosa</name>
    <dbReference type="NCBI Taxonomy" id="86180"/>
    <lineage>
        <taxon>Bacteria</taxon>
        <taxon>Pseudomonadati</taxon>
        <taxon>Pseudomonadota</taxon>
        <taxon>Betaproteobacteria</taxon>
        <taxon>Burkholderiales</taxon>
        <taxon>Comamonadaceae</taxon>
        <taxon>Malikia</taxon>
    </lineage>
</organism>
<dbReference type="OrthoDB" id="470139at2"/>
<sequence length="416" mass="46538">MPWLPMPYPDEVIGSVIARGCRQTGLSLKRLMSELAGSNRAYASFLMSSHISAMSAWCGVDPEELLLEHTVFPYTVYFMPKTTRAALISKALRPTPGEDCLSSLTKNVSHGLPYRRVCRACIREDLAKFGETYWHRSHLLPGAFLCIRHGIPLQVSDIPVRGKTQIRNILLPNETRARPLAFRAKLATWASLTSLSVKMLSMPVREHDDDALLALYRAKALELGFILPSGDIAGVSLAANLIDHFTMPVLVDAGCEIAPAARASWPALMVRLGAGIPFTTVKHVLMQTFLSEAVPETVTVKGHYDSPGKKTRDYAHLDLRSAAKVKTFIARAAAQRERHTVEAMLTEIGIWSSFRHNRELFPLTNALVQAFRSSDQSDRQLGRRQYWRERGTKRAKQRELWEALQATPLDKIKLSK</sequence>
<keyword evidence="4" id="KW-1185">Reference proteome</keyword>
<dbReference type="Proteomes" id="UP000238326">
    <property type="component" value="Unassembled WGS sequence"/>
</dbReference>
<proteinExistence type="predicted"/>
<dbReference type="InterPro" id="IPR009492">
    <property type="entry name" value="TniQ"/>
</dbReference>
<evidence type="ECO:0000259" key="1">
    <source>
        <dbReference type="Pfam" id="PF06527"/>
    </source>
</evidence>
<comment type="caution">
    <text evidence="3">The sequence shown here is derived from an EMBL/GenBank/DDBJ whole genome shotgun (WGS) entry which is preliminary data.</text>
</comment>
<reference evidence="2 5" key="2">
    <citation type="submission" date="2019-09" db="EMBL/GenBank/DDBJ databases">
        <title>Identification of Malikia spinosa a prominent benzene-, toluene-, and ethylbenzene-degrading bacterium: enrichment, isolation and whole genome sequencing.</title>
        <authorList>
            <person name="Tancsics A."/>
            <person name="Revesz F."/>
            <person name="Kriszt B."/>
        </authorList>
    </citation>
    <scope>NUCLEOTIDE SEQUENCE [LARGE SCALE GENOMIC DNA]</scope>
    <source>
        <strain evidence="2 5">AB6</strain>
    </source>
</reference>